<keyword evidence="2" id="KW-0285">Flavoprotein</keyword>
<dbReference type="Gene3D" id="3.30.70.2450">
    <property type="match status" value="1"/>
</dbReference>
<dbReference type="Pfam" id="PF01494">
    <property type="entry name" value="FAD_binding_3"/>
    <property type="match status" value="1"/>
</dbReference>
<dbReference type="GO" id="GO:0071949">
    <property type="term" value="F:FAD binding"/>
    <property type="evidence" value="ECO:0007669"/>
    <property type="project" value="InterPro"/>
</dbReference>
<comment type="caution">
    <text evidence="5">The sequence shown here is derived from an EMBL/GenBank/DDBJ whole genome shotgun (WGS) entry which is preliminary data.</text>
</comment>
<dbReference type="RefSeq" id="WP_132489033.1">
    <property type="nucleotide sequence ID" value="NZ_SMKW01000035.1"/>
</dbReference>
<proteinExistence type="predicted"/>
<dbReference type="InterPro" id="IPR050641">
    <property type="entry name" value="RIFMO-like"/>
</dbReference>
<dbReference type="GO" id="GO:0016709">
    <property type="term" value="F:oxidoreductase activity, acting on paired donors, with incorporation or reduction of molecular oxygen, NAD(P)H as one donor, and incorporation of one atom of oxygen"/>
    <property type="evidence" value="ECO:0007669"/>
    <property type="project" value="UniProtKB-ARBA"/>
</dbReference>
<keyword evidence="3" id="KW-0274">FAD</keyword>
<gene>
    <name evidence="5" type="ORF">E1288_24890</name>
</gene>
<organism evidence="5 6">
    <name type="scientific">Saccharopolyspora elongata</name>
    <dbReference type="NCBI Taxonomy" id="2530387"/>
    <lineage>
        <taxon>Bacteria</taxon>
        <taxon>Bacillati</taxon>
        <taxon>Actinomycetota</taxon>
        <taxon>Actinomycetes</taxon>
        <taxon>Pseudonocardiales</taxon>
        <taxon>Pseudonocardiaceae</taxon>
        <taxon>Saccharopolyspora</taxon>
    </lineage>
</organism>
<keyword evidence="6" id="KW-1185">Reference proteome</keyword>
<evidence type="ECO:0000256" key="1">
    <source>
        <dbReference type="ARBA" id="ARBA00001974"/>
    </source>
</evidence>
<dbReference type="InterPro" id="IPR002938">
    <property type="entry name" value="FAD-bd"/>
</dbReference>
<dbReference type="AlphaFoldDB" id="A0A4R4YJ59"/>
<dbReference type="Proteomes" id="UP000294947">
    <property type="component" value="Unassembled WGS sequence"/>
</dbReference>
<dbReference type="PANTHER" id="PTHR43004:SF19">
    <property type="entry name" value="BINDING MONOOXYGENASE, PUTATIVE (JCVI)-RELATED"/>
    <property type="match status" value="1"/>
</dbReference>
<feature type="domain" description="FAD-binding" evidence="4">
    <location>
        <begin position="7"/>
        <end position="342"/>
    </location>
</feature>
<evidence type="ECO:0000256" key="3">
    <source>
        <dbReference type="ARBA" id="ARBA00022827"/>
    </source>
</evidence>
<comment type="cofactor">
    <cofactor evidence="1">
        <name>FAD</name>
        <dbReference type="ChEBI" id="CHEBI:57692"/>
    </cofactor>
</comment>
<reference evidence="5 6" key="1">
    <citation type="submission" date="2019-03" db="EMBL/GenBank/DDBJ databases">
        <title>Draft genome sequences of novel Actinobacteria.</title>
        <authorList>
            <person name="Sahin N."/>
            <person name="Ay H."/>
            <person name="Saygin H."/>
        </authorList>
    </citation>
    <scope>NUCLEOTIDE SEQUENCE [LARGE SCALE GENOMIC DNA]</scope>
    <source>
        <strain evidence="5 6">7K502</strain>
    </source>
</reference>
<dbReference type="SUPFAM" id="SSF51905">
    <property type="entry name" value="FAD/NAD(P)-binding domain"/>
    <property type="match status" value="1"/>
</dbReference>
<protein>
    <submittedName>
        <fullName evidence="5">Oxygenase</fullName>
    </submittedName>
</protein>
<dbReference type="Gene3D" id="3.50.50.60">
    <property type="entry name" value="FAD/NAD(P)-binding domain"/>
    <property type="match status" value="1"/>
</dbReference>
<evidence type="ECO:0000313" key="5">
    <source>
        <dbReference type="EMBL" id="TDD44114.1"/>
    </source>
</evidence>
<dbReference type="OrthoDB" id="8670884at2"/>
<name>A0A4R4YJ59_9PSEU</name>
<sequence length="519" mass="56756">MSSESTTDVLVIGAGPAGLTLANYLALQGVSVRLMDRAPSPPVRLSSSVHGPGSEVMQRMGSLGNLPNETPLLTRATAHLGLQPIRLRYTTPGKENLAPPMLINQGKIEAAIREHWAELGGAVEWDCGLVDIEQDPTGVTAVLANGEQVRARWLVGCDGAESMVRKAAGIGYIGRSKRYLLVDAHIDWDLDRGGLTSWIHPDGRVGAMPMIDPDGANNLWRLLALDPDQGTEKPTDDEIVSRVRTVLAERSPYGGIEFRDTTTKLTFVSHARIVDNYREGRVLVAGDAAHPHVPFGGPAIHTGMGDAENLAWKLALVIQGKASEALLETYQGERRPIAAEIVLGKTAPSQIEKMRNPIVRFVRDRVVAPIVKIPGFEQLTTFSHSELWETYRDGPLGGGARFDAKPRPGDMVGDFECVRSADRRRTRLYDEFRGRWVLLVPAGGADPCVDVVRKRLGEEHFAVLERKASNAAGKKARAEADEVWLVRPDGHLAWRGEPQSAGLDEWLEGMLRYGRAKNK</sequence>
<evidence type="ECO:0000259" key="4">
    <source>
        <dbReference type="Pfam" id="PF01494"/>
    </source>
</evidence>
<dbReference type="EMBL" id="SMKW01000035">
    <property type="protein sequence ID" value="TDD44114.1"/>
    <property type="molecule type" value="Genomic_DNA"/>
</dbReference>
<dbReference type="Gene3D" id="3.40.30.120">
    <property type="match status" value="1"/>
</dbReference>
<dbReference type="PANTHER" id="PTHR43004">
    <property type="entry name" value="TRK SYSTEM POTASSIUM UPTAKE PROTEIN"/>
    <property type="match status" value="1"/>
</dbReference>
<dbReference type="InterPro" id="IPR036188">
    <property type="entry name" value="FAD/NAD-bd_sf"/>
</dbReference>
<evidence type="ECO:0000256" key="2">
    <source>
        <dbReference type="ARBA" id="ARBA00022630"/>
    </source>
</evidence>
<accession>A0A4R4YJ59</accession>
<evidence type="ECO:0000313" key="6">
    <source>
        <dbReference type="Proteomes" id="UP000294947"/>
    </source>
</evidence>
<dbReference type="Pfam" id="PF21274">
    <property type="entry name" value="Rng_hyd_C"/>
    <property type="match status" value="1"/>
</dbReference>
<dbReference type="PRINTS" id="PR00420">
    <property type="entry name" value="RNGMNOXGNASE"/>
</dbReference>